<evidence type="ECO:0000313" key="3">
    <source>
        <dbReference type="EMBL" id="KAK0448655.1"/>
    </source>
</evidence>
<keyword evidence="4" id="KW-1185">Reference proteome</keyword>
<dbReference type="Gene3D" id="3.20.20.100">
    <property type="entry name" value="NADP-dependent oxidoreductase domain"/>
    <property type="match status" value="2"/>
</dbReference>
<dbReference type="PANTHER" id="PTHR43364:SF4">
    <property type="entry name" value="NAD(P)-LINKED OXIDOREDUCTASE SUPERFAMILY PROTEIN"/>
    <property type="match status" value="1"/>
</dbReference>
<dbReference type="PANTHER" id="PTHR43364">
    <property type="entry name" value="NADH-SPECIFIC METHYLGLYOXAL REDUCTASE-RELATED"/>
    <property type="match status" value="1"/>
</dbReference>
<dbReference type="GO" id="GO:0016491">
    <property type="term" value="F:oxidoreductase activity"/>
    <property type="evidence" value="ECO:0007669"/>
    <property type="project" value="UniProtKB-KW"/>
</dbReference>
<evidence type="ECO:0000313" key="4">
    <source>
        <dbReference type="Proteomes" id="UP001175226"/>
    </source>
</evidence>
<accession>A0AA39MWQ7</accession>
<protein>
    <submittedName>
        <fullName evidence="3">NADP-dependent oxidoreductase domain-containing protein</fullName>
    </submittedName>
</protein>
<dbReference type="EMBL" id="JAUEPT010000009">
    <property type="protein sequence ID" value="KAK0448655.1"/>
    <property type="molecule type" value="Genomic_DNA"/>
</dbReference>
<feature type="domain" description="NADP-dependent oxidoreductase" evidence="2">
    <location>
        <begin position="127"/>
        <end position="404"/>
    </location>
</feature>
<keyword evidence="1" id="KW-0560">Oxidoreductase</keyword>
<dbReference type="InterPro" id="IPR036812">
    <property type="entry name" value="NAD(P)_OxRdtase_dom_sf"/>
</dbReference>
<sequence>MAGSSAVRSHVCLGGDAELLPSSHHHHDDLTCKLKHVLRFVPNNGVTQGSQVSKVTLGSSGLKVSKIILGCAVYGSPDWFSWVQNEEESIKQIRAAYIPISFSLDHSSDPRQATMLESTLSTPPMHVYSNGQSEVVLGKAIKQENLPRDGIVVMTKVFHPVSRNMHEHLDGKETEYADTHRYVNQYGLSRKHIFDSIKKSLERLQLDYIDVLHCQEYDTSTPIHETVRVFVKARDRYLDDADLTSQSGAALRAQMKALHDVIQLGWVRYVGMSNCRAWQFHVMQNYAVINHLTPFISMQNDYNLLYREDENEMLPTLKVMTLDQQFALPYDGRIPGGRKDWHNTIITRVEEIALERNVTMTQVAIAWSLGKECVRALIINAPATEQLLNALGGMDLVLTAAEIQLDENSKRINAGAKREHFKQQRMDWYRRTPASTPSIHNGLILVLIPLEVDWVKDHDWVLFQRLVATEPRGLSRQKSELYSGGPMLATINLAGGCIPSYGAPCRVMVVNCWCRLQGPNQAGRVHSRPPSHDWEEIQSRPLPLTTNTMTTPASSNMSYGSSPTVVSLRAHRVSEVTLGSSGLKVSKIILGCAVYGSPDWFSWVQNEEETTMLESTLSTPPMHVYSNGQSEVVLGKAIKQENLPRDGIVVMTKVFHPVSRNMHEHLDGKETEYADTHRYVNQYGLSRKHIFDSIKKSLERLQLDYIDVLHCQEYDVNTPIHETMKALHDVVQLGWVRYVGMSNCRAWQFHIMQNYAFVNHLTPFISMQNDYNLLYREDENEMLPSLKHFGVASIPWTSLARGAMVMTLDQQFALPYDGRIPGGRKDWHNTIITRVEEIALERNVTMTQVAIAWSLGKECVRALIINAPATEQLLNALGGMDLVLTAAEIQYLEEPYNSQNLRH</sequence>
<evidence type="ECO:0000259" key="2">
    <source>
        <dbReference type="Pfam" id="PF00248"/>
    </source>
</evidence>
<dbReference type="InterPro" id="IPR023210">
    <property type="entry name" value="NADP_OxRdtase_dom"/>
</dbReference>
<gene>
    <name evidence="3" type="ORF">EV421DRAFT_1900366</name>
</gene>
<dbReference type="Pfam" id="PF00248">
    <property type="entry name" value="Aldo_ket_red"/>
    <property type="match status" value="2"/>
</dbReference>
<proteinExistence type="predicted"/>
<feature type="domain" description="NADP-dependent oxidoreductase" evidence="2">
    <location>
        <begin position="624"/>
        <end position="894"/>
    </location>
</feature>
<dbReference type="Proteomes" id="UP001175226">
    <property type="component" value="Unassembled WGS sequence"/>
</dbReference>
<dbReference type="InterPro" id="IPR050523">
    <property type="entry name" value="AKR_Detox_Biosynth"/>
</dbReference>
<organism evidence="3 4">
    <name type="scientific">Armillaria borealis</name>
    <dbReference type="NCBI Taxonomy" id="47425"/>
    <lineage>
        <taxon>Eukaryota</taxon>
        <taxon>Fungi</taxon>
        <taxon>Dikarya</taxon>
        <taxon>Basidiomycota</taxon>
        <taxon>Agaricomycotina</taxon>
        <taxon>Agaricomycetes</taxon>
        <taxon>Agaricomycetidae</taxon>
        <taxon>Agaricales</taxon>
        <taxon>Marasmiineae</taxon>
        <taxon>Physalacriaceae</taxon>
        <taxon>Armillaria</taxon>
    </lineage>
</organism>
<dbReference type="SUPFAM" id="SSF51430">
    <property type="entry name" value="NAD(P)-linked oxidoreductase"/>
    <property type="match status" value="2"/>
</dbReference>
<reference evidence="3" key="1">
    <citation type="submission" date="2023-06" db="EMBL/GenBank/DDBJ databases">
        <authorList>
            <consortium name="Lawrence Berkeley National Laboratory"/>
            <person name="Ahrendt S."/>
            <person name="Sahu N."/>
            <person name="Indic B."/>
            <person name="Wong-Bajracharya J."/>
            <person name="Merenyi Z."/>
            <person name="Ke H.-M."/>
            <person name="Monk M."/>
            <person name="Kocsube S."/>
            <person name="Drula E."/>
            <person name="Lipzen A."/>
            <person name="Balint B."/>
            <person name="Henrissat B."/>
            <person name="Andreopoulos B."/>
            <person name="Martin F.M."/>
            <person name="Harder C.B."/>
            <person name="Rigling D."/>
            <person name="Ford K.L."/>
            <person name="Foster G.D."/>
            <person name="Pangilinan J."/>
            <person name="Papanicolaou A."/>
            <person name="Barry K."/>
            <person name="LaButti K."/>
            <person name="Viragh M."/>
            <person name="Koriabine M."/>
            <person name="Yan M."/>
            <person name="Riley R."/>
            <person name="Champramary S."/>
            <person name="Plett K.L."/>
            <person name="Tsai I.J."/>
            <person name="Slot J."/>
            <person name="Sipos G."/>
            <person name="Plett J."/>
            <person name="Nagy L.G."/>
            <person name="Grigoriev I.V."/>
        </authorList>
    </citation>
    <scope>NUCLEOTIDE SEQUENCE</scope>
    <source>
        <strain evidence="3">FPL87.14</strain>
    </source>
</reference>
<name>A0AA39MWQ7_9AGAR</name>
<dbReference type="AlphaFoldDB" id="A0AA39MWQ7"/>
<comment type="caution">
    <text evidence="3">The sequence shown here is derived from an EMBL/GenBank/DDBJ whole genome shotgun (WGS) entry which is preliminary data.</text>
</comment>
<evidence type="ECO:0000256" key="1">
    <source>
        <dbReference type="ARBA" id="ARBA00023002"/>
    </source>
</evidence>